<accession>A0A423TE64</accession>
<dbReference type="InterPro" id="IPR027417">
    <property type="entry name" value="P-loop_NTPase"/>
</dbReference>
<reference evidence="4 5" key="2">
    <citation type="submission" date="2019-01" db="EMBL/GenBank/DDBJ databases">
        <title>The decoding of complex shrimp genome reveals the adaptation for benthos swimmer, frequently molting mechanism and breeding impact on genome.</title>
        <authorList>
            <person name="Sun Y."/>
            <person name="Gao Y."/>
            <person name="Yu Y."/>
        </authorList>
    </citation>
    <scope>NUCLEOTIDE SEQUENCE [LARGE SCALE GENOMIC DNA]</scope>
    <source>
        <tissue evidence="4">Muscle</tissue>
    </source>
</reference>
<dbReference type="PANTHER" id="PTHR45964:SF5">
    <property type="entry name" value="WSCD FAMILY MEMBER CG9164"/>
    <property type="match status" value="1"/>
</dbReference>
<evidence type="ECO:0000313" key="4">
    <source>
        <dbReference type="EMBL" id="ROT74784.1"/>
    </source>
</evidence>
<dbReference type="InterPro" id="IPR051589">
    <property type="entry name" value="Sialate-O-sulfotransferase"/>
</dbReference>
<name>A0A423TE64_PENVA</name>
<feature type="transmembrane region" description="Helical" evidence="3">
    <location>
        <begin position="224"/>
        <end position="247"/>
    </location>
</feature>
<comment type="caution">
    <text evidence="4">The sequence shown here is derived from an EMBL/GenBank/DDBJ whole genome shotgun (WGS) entry which is preliminary data.</text>
</comment>
<dbReference type="EMBL" id="QCYY01001848">
    <property type="protein sequence ID" value="ROT74784.1"/>
    <property type="molecule type" value="Genomic_DNA"/>
</dbReference>
<evidence type="ECO:0000256" key="3">
    <source>
        <dbReference type="SAM" id="Phobius"/>
    </source>
</evidence>
<feature type="transmembrane region" description="Helical" evidence="3">
    <location>
        <begin position="259"/>
        <end position="285"/>
    </location>
</feature>
<keyword evidence="5" id="KW-1185">Reference proteome</keyword>
<gene>
    <name evidence="4" type="ORF">C7M84_006707</name>
</gene>
<keyword evidence="3" id="KW-0472">Membrane</keyword>
<organism evidence="4 5">
    <name type="scientific">Penaeus vannamei</name>
    <name type="common">Whiteleg shrimp</name>
    <name type="synonym">Litopenaeus vannamei</name>
    <dbReference type="NCBI Taxonomy" id="6689"/>
    <lineage>
        <taxon>Eukaryota</taxon>
        <taxon>Metazoa</taxon>
        <taxon>Ecdysozoa</taxon>
        <taxon>Arthropoda</taxon>
        <taxon>Crustacea</taxon>
        <taxon>Multicrustacea</taxon>
        <taxon>Malacostraca</taxon>
        <taxon>Eumalacostraca</taxon>
        <taxon>Eucarida</taxon>
        <taxon>Decapoda</taxon>
        <taxon>Dendrobranchiata</taxon>
        <taxon>Penaeoidea</taxon>
        <taxon>Penaeidae</taxon>
        <taxon>Penaeus</taxon>
    </lineage>
</organism>
<evidence type="ECO:0000313" key="5">
    <source>
        <dbReference type="Proteomes" id="UP000283509"/>
    </source>
</evidence>
<dbReference type="Gene3D" id="3.40.50.300">
    <property type="entry name" value="P-loop containing nucleotide triphosphate hydrolases"/>
    <property type="match status" value="1"/>
</dbReference>
<keyword evidence="3" id="KW-1133">Transmembrane helix</keyword>
<keyword evidence="3" id="KW-0812">Transmembrane</keyword>
<feature type="compositionally biased region" description="Pro residues" evidence="2">
    <location>
        <begin position="31"/>
        <end position="60"/>
    </location>
</feature>
<dbReference type="STRING" id="6689.A0A423TE64"/>
<feature type="region of interest" description="Disordered" evidence="2">
    <location>
        <begin position="11"/>
        <end position="113"/>
    </location>
</feature>
<dbReference type="Proteomes" id="UP000283509">
    <property type="component" value="Unassembled WGS sequence"/>
</dbReference>
<feature type="compositionally biased region" description="Basic residues" evidence="2">
    <location>
        <begin position="69"/>
        <end position="80"/>
    </location>
</feature>
<evidence type="ECO:0000256" key="2">
    <source>
        <dbReference type="SAM" id="MobiDB-lite"/>
    </source>
</evidence>
<dbReference type="PANTHER" id="PTHR45964">
    <property type="entry name" value="WSCD FAMILY MEMBER CG9164"/>
    <property type="match status" value="1"/>
</dbReference>
<protein>
    <submittedName>
        <fullName evidence="4">Uncharacterized protein</fullName>
    </submittedName>
</protein>
<reference evidence="4 5" key="1">
    <citation type="submission" date="2018-04" db="EMBL/GenBank/DDBJ databases">
        <authorList>
            <person name="Zhang X."/>
            <person name="Yuan J."/>
            <person name="Li F."/>
            <person name="Xiang J."/>
        </authorList>
    </citation>
    <scope>NUCLEOTIDE SEQUENCE [LARGE SCALE GENOMIC DNA]</scope>
    <source>
        <tissue evidence="4">Muscle</tissue>
    </source>
</reference>
<sequence length="551" mass="60248">MYTYVTPLWAPRAHPLPQSPPGSLASAHTPPATPTHHPPPLQALVCPPPHIPDSDPPPYAPADADHTRSAARRLSHRGRGVRGVELDDAAGGRGRGSPGVSISGGARPPRPTTALVSFPGSGNTWIRYLLQQVTGYYSGSVYKDYALMKNGFPAESVSNGSVVVVKTHEWGPEAAEEDPQTHNISSKFDEKENDIFNAISSILRYRSCSPLAILPPHPSLPPPFFVALSLICSLLFHLSCLGLTHFICCSCFPTLSLPLFLVPIFFSLSVFLFSFLSVLFARVFFFDLFSFYLSLSSFLSFSPPSFISHFPPSSLSLLPSFSPLYSLSLPPSSFPPSIFRPIKALSSALPPTHSKLHPASSFTLSFPFLFPYHLPSPSFLNPPSPPLFLPLDSCIRIPLLFPSPFPHSLPNFHFCSFSPFLLPSPLLILPLFFYSLFLFPLTLLPPSSLPSPSTFQSPLPFPLPHSSSFTLSSSALPPSSPSPFLRLPASPFLLLSPFPTLPPLPFPLVFFRSLPPIHSLLPSLPGLRSADHFLITKQINPGFMIRLLHER</sequence>
<comment type="similarity">
    <text evidence="1">Belongs to the WSCD family.</text>
</comment>
<dbReference type="AlphaFoldDB" id="A0A423TE64"/>
<dbReference type="OrthoDB" id="5985073at2759"/>
<proteinExistence type="inferred from homology"/>
<evidence type="ECO:0000256" key="1">
    <source>
        <dbReference type="ARBA" id="ARBA00010236"/>
    </source>
</evidence>